<reference evidence="2 3" key="1">
    <citation type="journal article" date="2016" name="Nat. Commun.">
        <title>Thousands of microbial genomes shed light on interconnected biogeochemical processes in an aquifer system.</title>
        <authorList>
            <person name="Anantharaman K."/>
            <person name="Brown C.T."/>
            <person name="Hug L.A."/>
            <person name="Sharon I."/>
            <person name="Castelle C.J."/>
            <person name="Probst A.J."/>
            <person name="Thomas B.C."/>
            <person name="Singh A."/>
            <person name="Wilkins M.J."/>
            <person name="Karaoz U."/>
            <person name="Brodie E.L."/>
            <person name="Williams K.H."/>
            <person name="Hubbard S.S."/>
            <person name="Banfield J.F."/>
        </authorList>
    </citation>
    <scope>NUCLEOTIDE SEQUENCE [LARGE SCALE GENOMIC DNA]</scope>
</reference>
<dbReference type="InterPro" id="IPR003837">
    <property type="entry name" value="GatC"/>
</dbReference>
<dbReference type="InterPro" id="IPR036113">
    <property type="entry name" value="Asp/Glu-ADT_sf_sub_c"/>
</dbReference>
<dbReference type="AlphaFoldDB" id="A0A1G2HFG5"/>
<dbReference type="NCBIfam" id="TIGR00135">
    <property type="entry name" value="gatC"/>
    <property type="match status" value="1"/>
</dbReference>
<dbReference type="GO" id="GO:0006450">
    <property type="term" value="P:regulation of translational fidelity"/>
    <property type="evidence" value="ECO:0007669"/>
    <property type="project" value="InterPro"/>
</dbReference>
<dbReference type="STRING" id="1802163.A2932_00220"/>
<dbReference type="HAMAP" id="MF_00122">
    <property type="entry name" value="GatC"/>
    <property type="match status" value="1"/>
</dbReference>
<keyword evidence="1" id="KW-0067">ATP-binding</keyword>
<sequence length="102" mass="11397">MSKLSKEEVENIARLARLKLTDEERDFYAEELSAVLGYVEQLNEVDVSGVETTAHASGIDTIVRTDEPRSASDNPDMVKRLMQAVPFVEKGFIKVKAVLNRS</sequence>
<dbReference type="GO" id="GO:0050566">
    <property type="term" value="F:asparaginyl-tRNA synthase (glutamine-hydrolyzing) activity"/>
    <property type="evidence" value="ECO:0007669"/>
    <property type="project" value="RHEA"/>
</dbReference>
<dbReference type="PANTHER" id="PTHR15004">
    <property type="entry name" value="GLUTAMYL-TRNA(GLN) AMIDOTRANSFERASE SUBUNIT C, MITOCHONDRIAL"/>
    <property type="match status" value="1"/>
</dbReference>
<proteinExistence type="inferred from homology"/>
<dbReference type="GO" id="GO:0005524">
    <property type="term" value="F:ATP binding"/>
    <property type="evidence" value="ECO:0007669"/>
    <property type="project" value="UniProtKB-KW"/>
</dbReference>
<comment type="function">
    <text evidence="1">Allows the formation of correctly charged Asn-tRNA(Asn) or Gln-tRNA(Gln) through the transamidation of misacylated Asp-tRNA(Asn) or Glu-tRNA(Gln) in organisms which lack either or both of asparaginyl-tRNA or glutaminyl-tRNA synthetases. The reaction takes place in the presence of glutamine and ATP through an activated phospho-Asp-tRNA(Asn) or phospho-Glu-tRNA(Gln).</text>
</comment>
<keyword evidence="1" id="KW-0547">Nucleotide-binding</keyword>
<dbReference type="EMBL" id="MHOI01000028">
    <property type="protein sequence ID" value="OGZ61129.1"/>
    <property type="molecule type" value="Genomic_DNA"/>
</dbReference>
<dbReference type="GO" id="GO:0070681">
    <property type="term" value="P:glutaminyl-tRNAGln biosynthesis via transamidation"/>
    <property type="evidence" value="ECO:0007669"/>
    <property type="project" value="TreeGrafter"/>
</dbReference>
<organism evidence="2 3">
    <name type="scientific">Candidatus Spechtbacteria bacterium RIFCSPLOWO2_01_FULL_46_10</name>
    <dbReference type="NCBI Taxonomy" id="1802163"/>
    <lineage>
        <taxon>Bacteria</taxon>
        <taxon>Candidatus Spechtiibacteriota</taxon>
    </lineage>
</organism>
<keyword evidence="1" id="KW-0436">Ligase</keyword>
<comment type="caution">
    <text evidence="2">The sequence shown here is derived from an EMBL/GenBank/DDBJ whole genome shotgun (WGS) entry which is preliminary data.</text>
</comment>
<dbReference type="GO" id="GO:0050567">
    <property type="term" value="F:glutaminyl-tRNA synthase (glutamine-hydrolyzing) activity"/>
    <property type="evidence" value="ECO:0007669"/>
    <property type="project" value="UniProtKB-UniRule"/>
</dbReference>
<gene>
    <name evidence="1" type="primary">gatC</name>
    <name evidence="2" type="ORF">A2932_00220</name>
</gene>
<comment type="catalytic activity">
    <reaction evidence="1">
        <text>L-glutamyl-tRNA(Gln) + L-glutamine + ATP + H2O = L-glutaminyl-tRNA(Gln) + L-glutamate + ADP + phosphate + H(+)</text>
        <dbReference type="Rhea" id="RHEA:17521"/>
        <dbReference type="Rhea" id="RHEA-COMP:9681"/>
        <dbReference type="Rhea" id="RHEA-COMP:9684"/>
        <dbReference type="ChEBI" id="CHEBI:15377"/>
        <dbReference type="ChEBI" id="CHEBI:15378"/>
        <dbReference type="ChEBI" id="CHEBI:29985"/>
        <dbReference type="ChEBI" id="CHEBI:30616"/>
        <dbReference type="ChEBI" id="CHEBI:43474"/>
        <dbReference type="ChEBI" id="CHEBI:58359"/>
        <dbReference type="ChEBI" id="CHEBI:78520"/>
        <dbReference type="ChEBI" id="CHEBI:78521"/>
        <dbReference type="ChEBI" id="CHEBI:456216"/>
    </reaction>
</comment>
<dbReference type="GO" id="GO:0006412">
    <property type="term" value="P:translation"/>
    <property type="evidence" value="ECO:0007669"/>
    <property type="project" value="UniProtKB-UniRule"/>
</dbReference>
<comment type="catalytic activity">
    <reaction evidence="1">
        <text>L-aspartyl-tRNA(Asn) + L-glutamine + ATP + H2O = L-asparaginyl-tRNA(Asn) + L-glutamate + ADP + phosphate + 2 H(+)</text>
        <dbReference type="Rhea" id="RHEA:14513"/>
        <dbReference type="Rhea" id="RHEA-COMP:9674"/>
        <dbReference type="Rhea" id="RHEA-COMP:9677"/>
        <dbReference type="ChEBI" id="CHEBI:15377"/>
        <dbReference type="ChEBI" id="CHEBI:15378"/>
        <dbReference type="ChEBI" id="CHEBI:29985"/>
        <dbReference type="ChEBI" id="CHEBI:30616"/>
        <dbReference type="ChEBI" id="CHEBI:43474"/>
        <dbReference type="ChEBI" id="CHEBI:58359"/>
        <dbReference type="ChEBI" id="CHEBI:78515"/>
        <dbReference type="ChEBI" id="CHEBI:78516"/>
        <dbReference type="ChEBI" id="CHEBI:456216"/>
    </reaction>
</comment>
<dbReference type="EC" id="6.3.5.-" evidence="1"/>
<dbReference type="Gene3D" id="1.10.20.60">
    <property type="entry name" value="Glu-tRNAGln amidotransferase C subunit, N-terminal domain"/>
    <property type="match status" value="1"/>
</dbReference>
<dbReference type="Pfam" id="PF02686">
    <property type="entry name" value="GatC"/>
    <property type="match status" value="1"/>
</dbReference>
<keyword evidence="1" id="KW-0648">Protein biosynthesis</keyword>
<dbReference type="PANTHER" id="PTHR15004:SF0">
    <property type="entry name" value="GLUTAMYL-TRNA(GLN) AMIDOTRANSFERASE SUBUNIT C, MITOCHONDRIAL"/>
    <property type="match status" value="1"/>
</dbReference>
<dbReference type="SUPFAM" id="SSF141000">
    <property type="entry name" value="Glu-tRNAGln amidotransferase C subunit"/>
    <property type="match status" value="1"/>
</dbReference>
<dbReference type="Proteomes" id="UP000179153">
    <property type="component" value="Unassembled WGS sequence"/>
</dbReference>
<evidence type="ECO:0000313" key="2">
    <source>
        <dbReference type="EMBL" id="OGZ61129.1"/>
    </source>
</evidence>
<comment type="subunit">
    <text evidence="1">Heterotrimer of A, B and C subunits.</text>
</comment>
<comment type="similarity">
    <text evidence="1">Belongs to the GatC family.</text>
</comment>
<name>A0A1G2HFG5_9BACT</name>
<protein>
    <recommendedName>
        <fullName evidence="1">Aspartyl/glutamyl-tRNA(Asn/Gln) amidotransferase subunit C</fullName>
        <shortName evidence="1">Asp/Glu-ADT subunit C</shortName>
        <ecNumber evidence="1">6.3.5.-</ecNumber>
    </recommendedName>
</protein>
<evidence type="ECO:0000256" key="1">
    <source>
        <dbReference type="HAMAP-Rule" id="MF_00122"/>
    </source>
</evidence>
<evidence type="ECO:0000313" key="3">
    <source>
        <dbReference type="Proteomes" id="UP000179153"/>
    </source>
</evidence>
<accession>A0A1G2HFG5</accession>